<dbReference type="EMBL" id="LFYR01000612">
    <property type="protein sequence ID" value="KMZ72946.1"/>
    <property type="molecule type" value="Genomic_DNA"/>
</dbReference>
<evidence type="ECO:0000313" key="3">
    <source>
        <dbReference type="Proteomes" id="UP000036987"/>
    </source>
</evidence>
<evidence type="ECO:0000313" key="2">
    <source>
        <dbReference type="EMBL" id="KMZ72946.1"/>
    </source>
</evidence>
<keyword evidence="3" id="KW-1185">Reference proteome</keyword>
<comment type="caution">
    <text evidence="2">The sequence shown here is derived from an EMBL/GenBank/DDBJ whole genome shotgun (WGS) entry which is preliminary data.</text>
</comment>
<feature type="domain" description="Reverse transcriptase zinc-binding" evidence="1">
    <location>
        <begin position="3"/>
        <end position="52"/>
    </location>
</feature>
<accession>A0A0K9PVB1</accession>
<sequence>MALWRLRMDKFNTFGKLWQWGKPTPAKYVLCNEEEESTAYLFFECSYAYQVWMEIQNQIGFRIIDDMPIYKIRDLVSVIEECTRRASLWRFLWATIETSIWHLWHERNYRWHTHRQRLPRLIGRDTFRDL</sequence>
<reference evidence="3" key="1">
    <citation type="journal article" date="2016" name="Nature">
        <title>The genome of the seagrass Zostera marina reveals angiosperm adaptation to the sea.</title>
        <authorList>
            <person name="Olsen J.L."/>
            <person name="Rouze P."/>
            <person name="Verhelst B."/>
            <person name="Lin Y.-C."/>
            <person name="Bayer T."/>
            <person name="Collen J."/>
            <person name="Dattolo E."/>
            <person name="De Paoli E."/>
            <person name="Dittami S."/>
            <person name="Maumus F."/>
            <person name="Michel G."/>
            <person name="Kersting A."/>
            <person name="Lauritano C."/>
            <person name="Lohaus R."/>
            <person name="Toepel M."/>
            <person name="Tonon T."/>
            <person name="Vanneste K."/>
            <person name="Amirebrahimi M."/>
            <person name="Brakel J."/>
            <person name="Bostroem C."/>
            <person name="Chovatia M."/>
            <person name="Grimwood J."/>
            <person name="Jenkins J.W."/>
            <person name="Jueterbock A."/>
            <person name="Mraz A."/>
            <person name="Stam W.T."/>
            <person name="Tice H."/>
            <person name="Bornberg-Bauer E."/>
            <person name="Green P.J."/>
            <person name="Pearson G.A."/>
            <person name="Procaccini G."/>
            <person name="Duarte C.M."/>
            <person name="Schmutz J."/>
            <person name="Reusch T.B.H."/>
            <person name="Van de Peer Y."/>
        </authorList>
    </citation>
    <scope>NUCLEOTIDE SEQUENCE [LARGE SCALE GENOMIC DNA]</scope>
    <source>
        <strain evidence="3">cv. Finnish</strain>
    </source>
</reference>
<dbReference type="AlphaFoldDB" id="A0A0K9PVB1"/>
<dbReference type="Pfam" id="PF13966">
    <property type="entry name" value="zf-RVT"/>
    <property type="match status" value="1"/>
</dbReference>
<dbReference type="STRING" id="29655.A0A0K9PVB1"/>
<name>A0A0K9PVB1_ZOSMR</name>
<dbReference type="Proteomes" id="UP000036987">
    <property type="component" value="Unassembled WGS sequence"/>
</dbReference>
<dbReference type="OrthoDB" id="675217at2759"/>
<dbReference type="InterPro" id="IPR026960">
    <property type="entry name" value="RVT-Znf"/>
</dbReference>
<protein>
    <recommendedName>
        <fullName evidence="1">Reverse transcriptase zinc-binding domain-containing protein</fullName>
    </recommendedName>
</protein>
<evidence type="ECO:0000259" key="1">
    <source>
        <dbReference type="Pfam" id="PF13966"/>
    </source>
</evidence>
<proteinExistence type="predicted"/>
<gene>
    <name evidence="2" type="ORF">ZOSMA_157G00260</name>
</gene>
<organism evidence="2 3">
    <name type="scientific">Zostera marina</name>
    <name type="common">Eelgrass</name>
    <dbReference type="NCBI Taxonomy" id="29655"/>
    <lineage>
        <taxon>Eukaryota</taxon>
        <taxon>Viridiplantae</taxon>
        <taxon>Streptophyta</taxon>
        <taxon>Embryophyta</taxon>
        <taxon>Tracheophyta</taxon>
        <taxon>Spermatophyta</taxon>
        <taxon>Magnoliopsida</taxon>
        <taxon>Liliopsida</taxon>
        <taxon>Zosteraceae</taxon>
        <taxon>Zostera</taxon>
    </lineage>
</organism>